<protein>
    <submittedName>
        <fullName evidence="9">Amino acid permease</fullName>
    </submittedName>
</protein>
<evidence type="ECO:0000313" key="10">
    <source>
        <dbReference type="Proteomes" id="UP001518925"/>
    </source>
</evidence>
<evidence type="ECO:0000256" key="6">
    <source>
        <dbReference type="ARBA" id="ARBA00023136"/>
    </source>
</evidence>
<evidence type="ECO:0000256" key="2">
    <source>
        <dbReference type="ARBA" id="ARBA00022448"/>
    </source>
</evidence>
<dbReference type="Pfam" id="PF00324">
    <property type="entry name" value="AA_permease"/>
    <property type="match status" value="1"/>
</dbReference>
<comment type="caution">
    <text evidence="9">The sequence shown here is derived from an EMBL/GenBank/DDBJ whole genome shotgun (WGS) entry which is preliminary data.</text>
</comment>
<sequence>MTQSQSKDANSSNDKKGSLKWWQLSLLGVASIIGTGFFLGSSLAIKTSGPSILISFLLAALATYIVFNALARMTADDPQKGSFRSYAKKAFGRWAGFSNGWVYWASEMLIMGSQLTALGLFTRFWFDNFPLWLLTLIYGVLGIIVILAGVSSFKKVENVLAILKIAAIFMFIIIAALALFGVIDGEKEVSIKKTYSEIFPNGFKGFWTALIYAFYAFGGIEVMGIMASDLKEPKDAPKSGKIMLILLTTIYLLSLGLAITLLSWDKFSTKQSPFMTALEGYNLPFVPHVFNAVLIIGGFSTMVAALYGVTNMIVTLSEDGDAPKVFQTTKGKKKLPIAALLLTVGGLIVSIVVSLLLPDKIYEYLTTAAGLMLLYTWLFILFSFKRVMKKLTATDKFLRILGILLILLAISGTMFEKVSRIGFFVSFAFLGVIGIVTLIMRKKWKKEEATHKG</sequence>
<keyword evidence="6 7" id="KW-0472">Membrane</keyword>
<keyword evidence="5 7" id="KW-1133">Transmembrane helix</keyword>
<dbReference type="InterPro" id="IPR004841">
    <property type="entry name" value="AA-permease/SLC12A_dom"/>
</dbReference>
<feature type="transmembrane region" description="Helical" evidence="7">
    <location>
        <begin position="289"/>
        <end position="314"/>
    </location>
</feature>
<feature type="transmembrane region" description="Helical" evidence="7">
    <location>
        <begin position="421"/>
        <end position="440"/>
    </location>
</feature>
<accession>A0ABS2DMU4</accession>
<keyword evidence="4" id="KW-0029">Amino-acid transport</keyword>
<reference evidence="9 10" key="1">
    <citation type="submission" date="2021-02" db="EMBL/GenBank/DDBJ databases">
        <title>Bacillus sp. RD4P76, an endophyte from a halophyte.</title>
        <authorList>
            <person name="Sun J.-Q."/>
        </authorList>
    </citation>
    <scope>NUCLEOTIDE SEQUENCE [LARGE SCALE GENOMIC DNA]</scope>
    <source>
        <strain evidence="9 10">RD4P76</strain>
    </source>
</reference>
<evidence type="ECO:0000256" key="7">
    <source>
        <dbReference type="SAM" id="Phobius"/>
    </source>
</evidence>
<dbReference type="Gene3D" id="1.20.1740.10">
    <property type="entry name" value="Amino acid/polyamine transporter I"/>
    <property type="match status" value="1"/>
</dbReference>
<keyword evidence="2" id="KW-0813">Transport</keyword>
<dbReference type="EMBL" id="JAFELM010000045">
    <property type="protein sequence ID" value="MBM6619802.1"/>
    <property type="molecule type" value="Genomic_DNA"/>
</dbReference>
<name>A0ABS2DMU4_9BACI</name>
<feature type="transmembrane region" description="Helical" evidence="7">
    <location>
        <begin position="364"/>
        <end position="384"/>
    </location>
</feature>
<evidence type="ECO:0000259" key="8">
    <source>
        <dbReference type="Pfam" id="PF00324"/>
    </source>
</evidence>
<feature type="transmembrane region" description="Helical" evidence="7">
    <location>
        <begin position="131"/>
        <end position="150"/>
    </location>
</feature>
<feature type="transmembrane region" description="Helical" evidence="7">
    <location>
        <begin position="396"/>
        <end position="415"/>
    </location>
</feature>
<feature type="transmembrane region" description="Helical" evidence="7">
    <location>
        <begin position="335"/>
        <end position="358"/>
    </location>
</feature>
<feature type="transmembrane region" description="Helical" evidence="7">
    <location>
        <begin position="91"/>
        <end position="111"/>
    </location>
</feature>
<dbReference type="Proteomes" id="UP001518925">
    <property type="component" value="Unassembled WGS sequence"/>
</dbReference>
<dbReference type="PANTHER" id="PTHR43495:SF5">
    <property type="entry name" value="GAMMA-AMINOBUTYRIC ACID PERMEASE"/>
    <property type="match status" value="1"/>
</dbReference>
<feature type="transmembrane region" description="Helical" evidence="7">
    <location>
        <begin position="51"/>
        <end position="70"/>
    </location>
</feature>
<comment type="subcellular location">
    <subcellularLocation>
        <location evidence="1">Cell membrane</location>
        <topology evidence="1">Multi-pass membrane protein</topology>
    </subcellularLocation>
</comment>
<feature type="transmembrane region" description="Helical" evidence="7">
    <location>
        <begin position="162"/>
        <end position="183"/>
    </location>
</feature>
<evidence type="ECO:0000313" key="9">
    <source>
        <dbReference type="EMBL" id="MBM6619802.1"/>
    </source>
</evidence>
<keyword evidence="3 7" id="KW-0812">Transmembrane</keyword>
<dbReference type="PANTHER" id="PTHR43495">
    <property type="entry name" value="GABA PERMEASE"/>
    <property type="match status" value="1"/>
</dbReference>
<feature type="transmembrane region" description="Helical" evidence="7">
    <location>
        <begin position="21"/>
        <end position="45"/>
    </location>
</feature>
<evidence type="ECO:0000256" key="1">
    <source>
        <dbReference type="ARBA" id="ARBA00004651"/>
    </source>
</evidence>
<keyword evidence="10" id="KW-1185">Reference proteome</keyword>
<dbReference type="RefSeq" id="WP_204205287.1">
    <property type="nucleotide sequence ID" value="NZ_JAFELM010000045.1"/>
</dbReference>
<evidence type="ECO:0000256" key="3">
    <source>
        <dbReference type="ARBA" id="ARBA00022692"/>
    </source>
</evidence>
<feature type="transmembrane region" description="Helical" evidence="7">
    <location>
        <begin position="242"/>
        <end position="264"/>
    </location>
</feature>
<gene>
    <name evidence="9" type="ORF">JR050_19250</name>
</gene>
<feature type="domain" description="Amino acid permease/ SLC12A" evidence="8">
    <location>
        <begin position="26"/>
        <end position="403"/>
    </location>
</feature>
<organism evidence="9 10">
    <name type="scientific">Bacillus suaedaesalsae</name>
    <dbReference type="NCBI Taxonomy" id="2810349"/>
    <lineage>
        <taxon>Bacteria</taxon>
        <taxon>Bacillati</taxon>
        <taxon>Bacillota</taxon>
        <taxon>Bacilli</taxon>
        <taxon>Bacillales</taxon>
        <taxon>Bacillaceae</taxon>
        <taxon>Bacillus</taxon>
    </lineage>
</organism>
<feature type="transmembrane region" description="Helical" evidence="7">
    <location>
        <begin position="209"/>
        <end position="230"/>
    </location>
</feature>
<dbReference type="PIRSF" id="PIRSF006060">
    <property type="entry name" value="AA_transporter"/>
    <property type="match status" value="1"/>
</dbReference>
<evidence type="ECO:0000256" key="5">
    <source>
        <dbReference type="ARBA" id="ARBA00022989"/>
    </source>
</evidence>
<evidence type="ECO:0000256" key="4">
    <source>
        <dbReference type="ARBA" id="ARBA00022970"/>
    </source>
</evidence>
<proteinExistence type="predicted"/>